<dbReference type="Pfam" id="PF13378">
    <property type="entry name" value="MR_MLE_C"/>
    <property type="match status" value="1"/>
</dbReference>
<evidence type="ECO:0000256" key="1">
    <source>
        <dbReference type="ARBA" id="ARBA00008031"/>
    </source>
</evidence>
<evidence type="ECO:0000256" key="4">
    <source>
        <dbReference type="ARBA" id="ARBA00023235"/>
    </source>
</evidence>
<dbReference type="InterPro" id="IPR013342">
    <property type="entry name" value="Mandelate_racemase_C"/>
</dbReference>
<accession>A0ABP3LJV2</accession>
<evidence type="ECO:0000259" key="6">
    <source>
        <dbReference type="SMART" id="SM00922"/>
    </source>
</evidence>
<keyword evidence="8" id="KW-1185">Reference proteome</keyword>
<evidence type="ECO:0000313" key="8">
    <source>
        <dbReference type="Proteomes" id="UP001500880"/>
    </source>
</evidence>
<dbReference type="Gene3D" id="3.30.390.10">
    <property type="entry name" value="Enolase-like, N-terminal domain"/>
    <property type="match status" value="1"/>
</dbReference>
<comment type="similarity">
    <text evidence="1 5">Belongs to the mandelate racemase/muconate lactonizing enzyme family.</text>
</comment>
<dbReference type="PANTHER" id="PTHR48073:SF2">
    <property type="entry name" value="O-SUCCINYLBENZOATE SYNTHASE"/>
    <property type="match status" value="1"/>
</dbReference>
<dbReference type="InterPro" id="IPR013341">
    <property type="entry name" value="Mandelate_racemase_N_dom"/>
</dbReference>
<evidence type="ECO:0000313" key="7">
    <source>
        <dbReference type="EMBL" id="GAA0502436.1"/>
    </source>
</evidence>
<dbReference type="SFLD" id="SFLDG00180">
    <property type="entry name" value="muconate_cycloisomerase"/>
    <property type="match status" value="1"/>
</dbReference>
<name>A0ABP3LJV2_9BACI</name>
<dbReference type="SUPFAM" id="SSF54826">
    <property type="entry name" value="Enolase N-terminal domain-like"/>
    <property type="match status" value="1"/>
</dbReference>
<evidence type="ECO:0000256" key="3">
    <source>
        <dbReference type="ARBA" id="ARBA00022842"/>
    </source>
</evidence>
<protein>
    <recommendedName>
        <fullName evidence="5">Dipeptide epimerase</fullName>
        <ecNumber evidence="5">5.1.1.-</ecNumber>
    </recommendedName>
</protein>
<feature type="domain" description="Mandelate racemase/muconate lactonizing enzyme C-terminal" evidence="6">
    <location>
        <begin position="143"/>
        <end position="241"/>
    </location>
</feature>
<dbReference type="SMART" id="SM00922">
    <property type="entry name" value="MR_MLE"/>
    <property type="match status" value="1"/>
</dbReference>
<proteinExistence type="inferred from homology"/>
<dbReference type="PANTHER" id="PTHR48073">
    <property type="entry name" value="O-SUCCINYLBENZOATE SYNTHASE-RELATED"/>
    <property type="match status" value="1"/>
</dbReference>
<comment type="cofactor">
    <cofactor evidence="5">
        <name>Mg(2+)</name>
        <dbReference type="ChEBI" id="CHEBI:18420"/>
    </cofactor>
    <text evidence="5">Binds 1 Mg(2+) ion per subunit.</text>
</comment>
<dbReference type="EC" id="5.1.1.-" evidence="5"/>
<dbReference type="InterPro" id="IPR036849">
    <property type="entry name" value="Enolase-like_C_sf"/>
</dbReference>
<dbReference type="Pfam" id="PF02746">
    <property type="entry name" value="MR_MLE_N"/>
    <property type="match status" value="1"/>
</dbReference>
<gene>
    <name evidence="7" type="ORF">GCM10008986_32520</name>
</gene>
<dbReference type="SUPFAM" id="SSF51604">
    <property type="entry name" value="Enolase C-terminal domain-like"/>
    <property type="match status" value="1"/>
</dbReference>
<reference evidence="8" key="1">
    <citation type="journal article" date="2019" name="Int. J. Syst. Evol. Microbiol.">
        <title>The Global Catalogue of Microorganisms (GCM) 10K type strain sequencing project: providing services to taxonomists for standard genome sequencing and annotation.</title>
        <authorList>
            <consortium name="The Broad Institute Genomics Platform"/>
            <consortium name="The Broad Institute Genome Sequencing Center for Infectious Disease"/>
            <person name="Wu L."/>
            <person name="Ma J."/>
        </authorList>
    </citation>
    <scope>NUCLEOTIDE SEQUENCE [LARGE SCALE GENOMIC DNA]</scope>
    <source>
        <strain evidence="8">JCM 12389</strain>
    </source>
</reference>
<dbReference type="EMBL" id="BAAADO010000009">
    <property type="protein sequence ID" value="GAA0502436.1"/>
    <property type="molecule type" value="Genomic_DNA"/>
</dbReference>
<keyword evidence="3 5" id="KW-0460">Magnesium</keyword>
<dbReference type="InterPro" id="IPR029017">
    <property type="entry name" value="Enolase-like_N"/>
</dbReference>
<evidence type="ECO:0000256" key="2">
    <source>
        <dbReference type="ARBA" id="ARBA00022723"/>
    </source>
</evidence>
<comment type="caution">
    <text evidence="7">The sequence shown here is derived from an EMBL/GenBank/DDBJ whole genome shotgun (WGS) entry which is preliminary data.</text>
</comment>
<evidence type="ECO:0000256" key="5">
    <source>
        <dbReference type="RuleBase" id="RU366006"/>
    </source>
</evidence>
<keyword evidence="2 5" id="KW-0479">Metal-binding</keyword>
<dbReference type="Gene3D" id="3.20.20.120">
    <property type="entry name" value="Enolase-like C-terminal domain"/>
    <property type="match status" value="1"/>
</dbReference>
<dbReference type="InterPro" id="IPR029065">
    <property type="entry name" value="Enolase_C-like"/>
</dbReference>
<dbReference type="Proteomes" id="UP001500880">
    <property type="component" value="Unassembled WGS sequence"/>
</dbReference>
<dbReference type="InterPro" id="IPR034603">
    <property type="entry name" value="Dipeptide_epimerase"/>
</dbReference>
<dbReference type="CDD" id="cd03319">
    <property type="entry name" value="L-Ala-DL-Glu_epimerase"/>
    <property type="match status" value="1"/>
</dbReference>
<organism evidence="7 8">
    <name type="scientific">Salinibacillus aidingensis</name>
    <dbReference type="NCBI Taxonomy" id="237684"/>
    <lineage>
        <taxon>Bacteria</taxon>
        <taxon>Bacillati</taxon>
        <taxon>Bacillota</taxon>
        <taxon>Bacilli</taxon>
        <taxon>Bacillales</taxon>
        <taxon>Bacillaceae</taxon>
        <taxon>Salinibacillus</taxon>
    </lineage>
</organism>
<sequence>MEMEIIDLHYEKRPIKLKQPFITALRKVTQIDVVDVCIELKNGIRGRGSAASTLKITGESLDGIQEIINQALKPAVVHQGIQQLTHVITDMEKSCVGNSSAKAAVEIALYDAYCQYYDIPLYSLLGGQIHSLETDMTVSIDQPEMMQKEALKRVSEGFAILKLKVGNDEKLDFKRIQRIYEAVGDDILLRLDANQGWSKKQAVNIIRQLEQDQMGIELIEQPVPAGDIEGLKYIRDRVTTPIMADESVFSPADAFRLLEMEAVDMLNIKLMKMGGIRHAWQIADLSEAAGIPCMIGSMMESVVSVTAAAHLAAAHPNITHYDLDAPLWMSNEPVKGGMTFEGRKIKLPEASGIGIQT</sequence>
<dbReference type="SFLD" id="SFLDF00009">
    <property type="entry name" value="o-succinylbenzoate_synthase"/>
    <property type="match status" value="1"/>
</dbReference>
<dbReference type="SFLD" id="SFLDS00001">
    <property type="entry name" value="Enolase"/>
    <property type="match status" value="1"/>
</dbReference>
<keyword evidence="4 5" id="KW-0413">Isomerase</keyword>